<dbReference type="RefSeq" id="WP_066954572.1">
    <property type="nucleotide sequence ID" value="NZ_BCNX01000003.1"/>
</dbReference>
<dbReference type="Proteomes" id="UP000326500">
    <property type="component" value="Unassembled WGS sequence"/>
</dbReference>
<reference evidence="2 3" key="1">
    <citation type="submission" date="2016-10" db="EMBL/GenBank/DDBJ databases">
        <authorList>
            <person name="Varghese N."/>
            <person name="Submissions S."/>
        </authorList>
    </citation>
    <scope>NUCLEOTIDE SEQUENCE [LARGE SCALE GENOMIC DNA]</scope>
    <source>
        <strain evidence="2 3">DSM 2373</strain>
    </source>
</reference>
<dbReference type="OrthoDB" id="53339at2157"/>
<organism evidence="2 3">
    <name type="scientific">Methanoculleus thermophilus</name>
    <dbReference type="NCBI Taxonomy" id="2200"/>
    <lineage>
        <taxon>Archaea</taxon>
        <taxon>Methanobacteriati</taxon>
        <taxon>Methanobacteriota</taxon>
        <taxon>Stenosarchaea group</taxon>
        <taxon>Methanomicrobia</taxon>
        <taxon>Methanomicrobiales</taxon>
        <taxon>Methanomicrobiaceae</taxon>
        <taxon>Methanoculleus</taxon>
    </lineage>
</organism>
<dbReference type="InterPro" id="IPR043768">
    <property type="entry name" value="DUF5714"/>
</dbReference>
<dbReference type="STRING" id="2200.GCA_001571405_00360"/>
<keyword evidence="3" id="KW-1185">Reference proteome</keyword>
<feature type="domain" description="DUF5714" evidence="1">
    <location>
        <begin position="57"/>
        <end position="230"/>
    </location>
</feature>
<dbReference type="AlphaFoldDB" id="A0A1G9AFJ8"/>
<evidence type="ECO:0000313" key="2">
    <source>
        <dbReference type="EMBL" id="SDK26038.1"/>
    </source>
</evidence>
<dbReference type="EMBL" id="FNFT01000006">
    <property type="protein sequence ID" value="SDK26038.1"/>
    <property type="molecule type" value="Genomic_DNA"/>
</dbReference>
<evidence type="ECO:0000259" key="1">
    <source>
        <dbReference type="Pfam" id="PF18978"/>
    </source>
</evidence>
<protein>
    <recommendedName>
        <fullName evidence="1">DUF5714 domain-containing protein</fullName>
    </recommendedName>
</protein>
<dbReference type="Pfam" id="PF18978">
    <property type="entry name" value="DUF5714"/>
    <property type="match status" value="1"/>
</dbReference>
<accession>A0A1G9AFJ8</accession>
<evidence type="ECO:0000313" key="3">
    <source>
        <dbReference type="Proteomes" id="UP000326500"/>
    </source>
</evidence>
<name>A0A1G9AFJ8_9EURY</name>
<proteinExistence type="predicted"/>
<sequence length="245" mass="26605">MDRKVGCLICGRDLVYSKEARDVTCAVCGKTWSTTATCEAGHFVCDRCHSLEALDLIEEFCITTTLEDPLAIACTLMRHPAIRMHGPEHHFLVPASLIAAYCNHLGEPGRKGALLRQARARAGTVQGGFCGTHGACGAAIGTGIFASLITGSTPLKKQEWSLANQMTARSLMMIARHGGPRCCKRDSWLAIRTAVTNLSERFGVALPSEGKVRCEFGDINRECLREACPFNRTTRPDGPPSEEEL</sequence>
<gene>
    <name evidence="2" type="ORF">SAMN04488571_10627</name>
</gene>